<dbReference type="HOGENOM" id="CLU_2694868_0_0_1"/>
<dbReference type="InterPro" id="IPR008271">
    <property type="entry name" value="Ser/Thr_kinase_AS"/>
</dbReference>
<reference evidence="8" key="3">
    <citation type="submission" date="2015-06" db="UniProtKB">
        <authorList>
            <consortium name="EnsemblMetazoa"/>
        </authorList>
    </citation>
    <scope>IDENTIFICATION</scope>
</reference>
<dbReference type="GO" id="GO:0005524">
    <property type="term" value="F:ATP binding"/>
    <property type="evidence" value="ECO:0007669"/>
    <property type="project" value="UniProtKB-KW"/>
</dbReference>
<dbReference type="GO" id="GO:0007165">
    <property type="term" value="P:signal transduction"/>
    <property type="evidence" value="ECO:0007669"/>
    <property type="project" value="TreeGrafter"/>
</dbReference>
<gene>
    <name evidence="7" type="ORF">CAPTEDRAFT_31818</name>
</gene>
<keyword evidence="3" id="KW-0547">Nucleotide-binding</keyword>
<dbReference type="EMBL" id="AMQN01045058">
    <property type="status" value="NOT_ANNOTATED_CDS"/>
    <property type="molecule type" value="Genomic_DNA"/>
</dbReference>
<dbReference type="InterPro" id="IPR011009">
    <property type="entry name" value="Kinase-like_dom_sf"/>
</dbReference>
<dbReference type="InterPro" id="IPR000719">
    <property type="entry name" value="Prot_kinase_dom"/>
</dbReference>
<dbReference type="EnsemblMetazoa" id="CapteT31818">
    <property type="protein sequence ID" value="CapteP31818"/>
    <property type="gene ID" value="CapteG31818"/>
</dbReference>
<sequence>FVMKYYESGDLTKLIDEISADPLKQEEKFNQMIDCIAELHFEGVFHRDIKPQNFLIHDDGLVVSDFGLGMEPES</sequence>
<accession>R7UD65</accession>
<evidence type="ECO:0000256" key="5">
    <source>
        <dbReference type="ARBA" id="ARBA00022840"/>
    </source>
</evidence>
<evidence type="ECO:0000313" key="7">
    <source>
        <dbReference type="EMBL" id="ELU04036.1"/>
    </source>
</evidence>
<dbReference type="Gene3D" id="1.10.510.10">
    <property type="entry name" value="Transferase(Phosphotransferase) domain 1"/>
    <property type="match status" value="1"/>
</dbReference>
<dbReference type="STRING" id="283909.R7UD65"/>
<dbReference type="Proteomes" id="UP000014760">
    <property type="component" value="Unassembled WGS sequence"/>
</dbReference>
<reference evidence="7 9" key="2">
    <citation type="journal article" date="2013" name="Nature">
        <title>Insights into bilaterian evolution from three spiralian genomes.</title>
        <authorList>
            <person name="Simakov O."/>
            <person name="Marletaz F."/>
            <person name="Cho S.J."/>
            <person name="Edsinger-Gonzales E."/>
            <person name="Havlak P."/>
            <person name="Hellsten U."/>
            <person name="Kuo D.H."/>
            <person name="Larsson T."/>
            <person name="Lv J."/>
            <person name="Arendt D."/>
            <person name="Savage R."/>
            <person name="Osoegawa K."/>
            <person name="de Jong P."/>
            <person name="Grimwood J."/>
            <person name="Chapman J.A."/>
            <person name="Shapiro H."/>
            <person name="Aerts A."/>
            <person name="Otillar R.P."/>
            <person name="Terry A.Y."/>
            <person name="Boore J.L."/>
            <person name="Grigoriev I.V."/>
            <person name="Lindberg D.R."/>
            <person name="Seaver E.C."/>
            <person name="Weisblat D.A."/>
            <person name="Putnam N.H."/>
            <person name="Rokhsar D.S."/>
        </authorList>
    </citation>
    <scope>NUCLEOTIDE SEQUENCE</scope>
    <source>
        <strain evidence="7 9">I ESC-2004</strain>
    </source>
</reference>
<dbReference type="PROSITE" id="PS50011">
    <property type="entry name" value="PROTEIN_KINASE_DOM"/>
    <property type="match status" value="1"/>
</dbReference>
<name>R7UD65_CAPTE</name>
<dbReference type="SUPFAM" id="SSF56112">
    <property type="entry name" value="Protein kinase-like (PK-like)"/>
    <property type="match status" value="1"/>
</dbReference>
<dbReference type="AlphaFoldDB" id="R7UD65"/>
<dbReference type="PANTHER" id="PTHR43895">
    <property type="entry name" value="CALCIUM/CALMODULIN-DEPENDENT PROTEIN KINASE KINASE-RELATED"/>
    <property type="match status" value="1"/>
</dbReference>
<feature type="non-terminal residue" evidence="7">
    <location>
        <position position="74"/>
    </location>
</feature>
<feature type="non-terminal residue" evidence="7">
    <location>
        <position position="1"/>
    </location>
</feature>
<protein>
    <recommendedName>
        <fullName evidence="6">Protein kinase domain-containing protein</fullName>
    </recommendedName>
</protein>
<dbReference type="GO" id="GO:0004674">
    <property type="term" value="F:protein serine/threonine kinase activity"/>
    <property type="evidence" value="ECO:0007669"/>
    <property type="project" value="UniProtKB-KW"/>
</dbReference>
<keyword evidence="1" id="KW-0723">Serine/threonine-protein kinase</keyword>
<dbReference type="PROSITE" id="PS00108">
    <property type="entry name" value="PROTEIN_KINASE_ST"/>
    <property type="match status" value="1"/>
</dbReference>
<evidence type="ECO:0000256" key="2">
    <source>
        <dbReference type="ARBA" id="ARBA00022679"/>
    </source>
</evidence>
<evidence type="ECO:0000256" key="4">
    <source>
        <dbReference type="ARBA" id="ARBA00022777"/>
    </source>
</evidence>
<keyword evidence="2" id="KW-0808">Transferase</keyword>
<evidence type="ECO:0000313" key="9">
    <source>
        <dbReference type="Proteomes" id="UP000014760"/>
    </source>
</evidence>
<organism evidence="7">
    <name type="scientific">Capitella teleta</name>
    <name type="common">Polychaete worm</name>
    <dbReference type="NCBI Taxonomy" id="283909"/>
    <lineage>
        <taxon>Eukaryota</taxon>
        <taxon>Metazoa</taxon>
        <taxon>Spiralia</taxon>
        <taxon>Lophotrochozoa</taxon>
        <taxon>Annelida</taxon>
        <taxon>Polychaeta</taxon>
        <taxon>Sedentaria</taxon>
        <taxon>Scolecida</taxon>
        <taxon>Capitellidae</taxon>
        <taxon>Capitella</taxon>
    </lineage>
</organism>
<keyword evidence="5" id="KW-0067">ATP-binding</keyword>
<dbReference type="Pfam" id="PF00069">
    <property type="entry name" value="Pkinase"/>
    <property type="match status" value="1"/>
</dbReference>
<proteinExistence type="predicted"/>
<evidence type="ECO:0000256" key="1">
    <source>
        <dbReference type="ARBA" id="ARBA00022527"/>
    </source>
</evidence>
<keyword evidence="4" id="KW-0418">Kinase</keyword>
<evidence type="ECO:0000259" key="6">
    <source>
        <dbReference type="PROSITE" id="PS50011"/>
    </source>
</evidence>
<evidence type="ECO:0000313" key="8">
    <source>
        <dbReference type="EnsemblMetazoa" id="CapteP31818"/>
    </source>
</evidence>
<keyword evidence="9" id="KW-1185">Reference proteome</keyword>
<feature type="domain" description="Protein kinase" evidence="6">
    <location>
        <begin position="1"/>
        <end position="74"/>
    </location>
</feature>
<dbReference type="EMBL" id="KB302651">
    <property type="protein sequence ID" value="ELU04036.1"/>
    <property type="molecule type" value="Genomic_DNA"/>
</dbReference>
<dbReference type="OrthoDB" id="5979581at2759"/>
<dbReference type="PANTHER" id="PTHR43895:SF150">
    <property type="entry name" value="SERINE_THREONINE-PROTEIN KINASE STK11"/>
    <property type="match status" value="1"/>
</dbReference>
<reference evidence="9" key="1">
    <citation type="submission" date="2012-12" db="EMBL/GenBank/DDBJ databases">
        <authorList>
            <person name="Hellsten U."/>
            <person name="Grimwood J."/>
            <person name="Chapman J.A."/>
            <person name="Shapiro H."/>
            <person name="Aerts A."/>
            <person name="Otillar R.P."/>
            <person name="Terry A.Y."/>
            <person name="Boore J.L."/>
            <person name="Simakov O."/>
            <person name="Marletaz F."/>
            <person name="Cho S.-J."/>
            <person name="Edsinger-Gonzales E."/>
            <person name="Havlak P."/>
            <person name="Kuo D.-H."/>
            <person name="Larsson T."/>
            <person name="Lv J."/>
            <person name="Arendt D."/>
            <person name="Savage R."/>
            <person name="Osoegawa K."/>
            <person name="de Jong P."/>
            <person name="Lindberg D.R."/>
            <person name="Seaver E.C."/>
            <person name="Weisblat D.A."/>
            <person name="Putnam N.H."/>
            <person name="Grigoriev I.V."/>
            <person name="Rokhsar D.S."/>
        </authorList>
    </citation>
    <scope>NUCLEOTIDE SEQUENCE</scope>
    <source>
        <strain evidence="9">I ESC-2004</strain>
    </source>
</reference>
<evidence type="ECO:0000256" key="3">
    <source>
        <dbReference type="ARBA" id="ARBA00022741"/>
    </source>
</evidence>